<evidence type="ECO:0000313" key="1">
    <source>
        <dbReference type="EMBL" id="MFC5667806.1"/>
    </source>
</evidence>
<gene>
    <name evidence="1" type="ORF">ACFP3U_33180</name>
</gene>
<keyword evidence="1" id="KW-0328">Glycosyltransferase</keyword>
<evidence type="ECO:0000313" key="2">
    <source>
        <dbReference type="Proteomes" id="UP001595975"/>
    </source>
</evidence>
<dbReference type="EMBL" id="JBHSOF010000068">
    <property type="protein sequence ID" value="MFC5667806.1"/>
    <property type="molecule type" value="Genomic_DNA"/>
</dbReference>
<protein>
    <submittedName>
        <fullName evidence="1">Phosphoribosyltransferase</fullName>
    </submittedName>
</protein>
<dbReference type="Gene3D" id="3.40.50.2020">
    <property type="match status" value="1"/>
</dbReference>
<dbReference type="Proteomes" id="UP001595975">
    <property type="component" value="Unassembled WGS sequence"/>
</dbReference>
<proteinExistence type="predicted"/>
<accession>A0ABW0XBR0</accession>
<dbReference type="SUPFAM" id="SSF53271">
    <property type="entry name" value="PRTase-like"/>
    <property type="match status" value="1"/>
</dbReference>
<keyword evidence="1" id="KW-0808">Transferase</keyword>
<reference evidence="2" key="1">
    <citation type="journal article" date="2019" name="Int. J. Syst. Evol. Microbiol.">
        <title>The Global Catalogue of Microorganisms (GCM) 10K type strain sequencing project: providing services to taxonomists for standard genome sequencing and annotation.</title>
        <authorList>
            <consortium name="The Broad Institute Genomics Platform"/>
            <consortium name="The Broad Institute Genome Sequencing Center for Infectious Disease"/>
            <person name="Wu L."/>
            <person name="Ma J."/>
        </authorList>
    </citation>
    <scope>NUCLEOTIDE SEQUENCE [LARGE SCALE GENOMIC DNA]</scope>
    <source>
        <strain evidence="2">CGMCC 4.1437</strain>
    </source>
</reference>
<dbReference type="InterPro" id="IPR029057">
    <property type="entry name" value="PRTase-like"/>
</dbReference>
<dbReference type="Gene3D" id="3.30.1310.20">
    <property type="entry name" value="PRTase-like"/>
    <property type="match status" value="1"/>
</dbReference>
<dbReference type="RefSeq" id="WP_380229473.1">
    <property type="nucleotide sequence ID" value="NZ_JBHSOF010000068.1"/>
</dbReference>
<sequence>MTDRSGGVGPVGPGVGEEEDVVALFTDRCDAGRRLARRTRSHLGARASAEPVVVGLGPGGVAVALEVARELGAPLDVLVARPLTAPGNGTPIGALAGEEPPVLDLRVMRGLGIGPADLAAEVARQRVELHRLEKLYRNRRPPLPLDGRTAVLVTDGVLHGPLAHAAVHSLRARGPERLVLATPVCDARSAVALRRHVDALLCLHEATYLHAVGPWYADFRDVTDRDVAGLLGRQPAADSPRG</sequence>
<name>A0ABW0XBR0_9ACTN</name>
<keyword evidence="2" id="KW-1185">Reference proteome</keyword>
<comment type="caution">
    <text evidence="1">The sequence shown here is derived from an EMBL/GenBank/DDBJ whole genome shotgun (WGS) entry which is preliminary data.</text>
</comment>
<dbReference type="GO" id="GO:0016757">
    <property type="term" value="F:glycosyltransferase activity"/>
    <property type="evidence" value="ECO:0007669"/>
    <property type="project" value="UniProtKB-KW"/>
</dbReference>
<organism evidence="1 2">
    <name type="scientific">Kitasatospora misakiensis</name>
    <dbReference type="NCBI Taxonomy" id="67330"/>
    <lineage>
        <taxon>Bacteria</taxon>
        <taxon>Bacillati</taxon>
        <taxon>Actinomycetota</taxon>
        <taxon>Actinomycetes</taxon>
        <taxon>Kitasatosporales</taxon>
        <taxon>Streptomycetaceae</taxon>
        <taxon>Kitasatospora</taxon>
    </lineage>
</organism>